<dbReference type="AlphaFoldDB" id="A0A8H5HP83"/>
<proteinExistence type="predicted"/>
<evidence type="ECO:0000313" key="3">
    <source>
        <dbReference type="EMBL" id="KAF5386734.1"/>
    </source>
</evidence>
<evidence type="ECO:0000313" key="4">
    <source>
        <dbReference type="Proteomes" id="UP000565441"/>
    </source>
</evidence>
<dbReference type="InterPro" id="IPR008914">
    <property type="entry name" value="PEBP"/>
</dbReference>
<comment type="caution">
    <text evidence="3">The sequence shown here is derived from an EMBL/GenBank/DDBJ whole genome shotgun (WGS) entry which is preliminary data.</text>
</comment>
<accession>A0A8H5HP83</accession>
<dbReference type="EMBL" id="JAACJP010000002">
    <property type="protein sequence ID" value="KAF5386734.1"/>
    <property type="molecule type" value="Genomic_DNA"/>
</dbReference>
<dbReference type="PANTHER" id="PTHR11362:SF140">
    <property type="entry name" value="PEBP-LIKE PROTEIN"/>
    <property type="match status" value="1"/>
</dbReference>
<dbReference type="Pfam" id="PF01161">
    <property type="entry name" value="PBP"/>
    <property type="match status" value="1"/>
</dbReference>
<dbReference type="SUPFAM" id="SSF49777">
    <property type="entry name" value="PEBP-like"/>
    <property type="match status" value="1"/>
</dbReference>
<feature type="region of interest" description="Disordered" evidence="1">
    <location>
        <begin position="226"/>
        <end position="245"/>
    </location>
</feature>
<dbReference type="InterPro" id="IPR036610">
    <property type="entry name" value="PEBP-like_sf"/>
</dbReference>
<dbReference type="Gene3D" id="3.90.280.10">
    <property type="entry name" value="PEBP-like"/>
    <property type="match status" value="1"/>
</dbReference>
<evidence type="ECO:0000256" key="1">
    <source>
        <dbReference type="SAM" id="MobiDB-lite"/>
    </source>
</evidence>
<feature type="chain" id="PRO_5034031187" description="PEBP-like protein" evidence="2">
    <location>
        <begin position="19"/>
        <end position="276"/>
    </location>
</feature>
<dbReference type="OrthoDB" id="2506647at2759"/>
<reference evidence="3 4" key="1">
    <citation type="journal article" date="2020" name="ISME J.">
        <title>Uncovering the hidden diversity of litter-decomposition mechanisms in mushroom-forming fungi.</title>
        <authorList>
            <person name="Floudas D."/>
            <person name="Bentzer J."/>
            <person name="Ahren D."/>
            <person name="Johansson T."/>
            <person name="Persson P."/>
            <person name="Tunlid A."/>
        </authorList>
    </citation>
    <scope>NUCLEOTIDE SEQUENCE [LARGE SCALE GENOMIC DNA]</scope>
    <source>
        <strain evidence="3 4">CBS 661.87</strain>
    </source>
</reference>
<keyword evidence="2" id="KW-0732">Signal</keyword>
<feature type="signal peptide" evidence="2">
    <location>
        <begin position="1"/>
        <end position="18"/>
    </location>
</feature>
<evidence type="ECO:0008006" key="5">
    <source>
        <dbReference type="Google" id="ProtNLM"/>
    </source>
</evidence>
<evidence type="ECO:0000256" key="2">
    <source>
        <dbReference type="SAM" id="SignalP"/>
    </source>
</evidence>
<sequence>MISLPILVSLALFPFTLAQSSDTALQVAAIEAHFKQSEIVPSLLASFDPSALLTVDYASVGVITPGQLLTKEQSAPTPEVTVTPVNSSLELTGKYTITMVDADIVGSDLTKGVNRHWLINGVDIADGKVSNASATAITAYAGPGPAAGSGPHRYVIILYQQPDSFKAPADLSEPIGVTLFDVNAYAKNSGLGSIVAATYITVEDGTATTSIPATSAVVSSTLVASEPTGTQSGTSAGAGTGITSADGPSKTNGDLSLASFSPLSVVLAGIAVMIIA</sequence>
<protein>
    <recommendedName>
        <fullName evidence="5">PEBP-like protein</fullName>
    </recommendedName>
</protein>
<gene>
    <name evidence="3" type="ORF">D9615_001781</name>
</gene>
<name>A0A8H5HP83_9AGAR</name>
<dbReference type="CDD" id="cd00866">
    <property type="entry name" value="PEBP_euk"/>
    <property type="match status" value="1"/>
</dbReference>
<keyword evidence="4" id="KW-1185">Reference proteome</keyword>
<dbReference type="Proteomes" id="UP000565441">
    <property type="component" value="Unassembled WGS sequence"/>
</dbReference>
<organism evidence="3 4">
    <name type="scientific">Tricholomella constricta</name>
    <dbReference type="NCBI Taxonomy" id="117010"/>
    <lineage>
        <taxon>Eukaryota</taxon>
        <taxon>Fungi</taxon>
        <taxon>Dikarya</taxon>
        <taxon>Basidiomycota</taxon>
        <taxon>Agaricomycotina</taxon>
        <taxon>Agaricomycetes</taxon>
        <taxon>Agaricomycetidae</taxon>
        <taxon>Agaricales</taxon>
        <taxon>Tricholomatineae</taxon>
        <taxon>Lyophyllaceae</taxon>
        <taxon>Tricholomella</taxon>
    </lineage>
</organism>
<dbReference type="InterPro" id="IPR035810">
    <property type="entry name" value="PEBP_euk"/>
</dbReference>
<dbReference type="PANTHER" id="PTHR11362">
    <property type="entry name" value="PHOSPHATIDYLETHANOLAMINE-BINDING PROTEIN"/>
    <property type="match status" value="1"/>
</dbReference>